<dbReference type="Gene3D" id="3.20.20.80">
    <property type="entry name" value="Glycosidases"/>
    <property type="match status" value="2"/>
</dbReference>
<dbReference type="PROSITE" id="PS51910">
    <property type="entry name" value="GH18_2"/>
    <property type="match status" value="1"/>
</dbReference>
<evidence type="ECO:0000256" key="1">
    <source>
        <dbReference type="SAM" id="Phobius"/>
    </source>
</evidence>
<dbReference type="OrthoDB" id="5797126at2759"/>
<feature type="transmembrane region" description="Helical" evidence="1">
    <location>
        <begin position="28"/>
        <end position="56"/>
    </location>
</feature>
<gene>
    <name evidence="3" type="primary">Cnig_chr_II.g6069</name>
    <name evidence="3" type="ORF">B9Z55_006069</name>
</gene>
<dbReference type="GO" id="GO:0005975">
    <property type="term" value="P:carbohydrate metabolic process"/>
    <property type="evidence" value="ECO:0007669"/>
    <property type="project" value="InterPro"/>
</dbReference>
<proteinExistence type="predicted"/>
<evidence type="ECO:0000313" key="3">
    <source>
        <dbReference type="EMBL" id="PIC46349.1"/>
    </source>
</evidence>
<dbReference type="InterPro" id="IPR017853">
    <property type="entry name" value="GH"/>
</dbReference>
<keyword evidence="1" id="KW-0472">Membrane</keyword>
<dbReference type="InterPro" id="IPR001223">
    <property type="entry name" value="Glyco_hydro18_cat"/>
</dbReference>
<dbReference type="SUPFAM" id="SSF51445">
    <property type="entry name" value="(Trans)glycosidases"/>
    <property type="match status" value="1"/>
</dbReference>
<protein>
    <recommendedName>
        <fullName evidence="2">GH18 domain-containing protein</fullName>
    </recommendedName>
</protein>
<organism evidence="3 4">
    <name type="scientific">Caenorhabditis nigoni</name>
    <dbReference type="NCBI Taxonomy" id="1611254"/>
    <lineage>
        <taxon>Eukaryota</taxon>
        <taxon>Metazoa</taxon>
        <taxon>Ecdysozoa</taxon>
        <taxon>Nematoda</taxon>
        <taxon>Chromadorea</taxon>
        <taxon>Rhabditida</taxon>
        <taxon>Rhabditina</taxon>
        <taxon>Rhabditomorpha</taxon>
        <taxon>Rhabditoidea</taxon>
        <taxon>Rhabditidae</taxon>
        <taxon>Peloderinae</taxon>
        <taxon>Caenorhabditis</taxon>
    </lineage>
</organism>
<comment type="caution">
    <text evidence="3">The sequence shown here is derived from an EMBL/GenBank/DDBJ whole genome shotgun (WGS) entry which is preliminary data.</text>
</comment>
<evidence type="ECO:0000313" key="4">
    <source>
        <dbReference type="Proteomes" id="UP000230233"/>
    </source>
</evidence>
<reference evidence="4" key="1">
    <citation type="submission" date="2017-10" db="EMBL/GenBank/DDBJ databases">
        <title>Rapid genome shrinkage in a self-fertile nematode reveals novel sperm competition proteins.</title>
        <authorList>
            <person name="Yin D."/>
            <person name="Schwarz E.M."/>
            <person name="Thomas C.G."/>
            <person name="Felde R.L."/>
            <person name="Korf I.F."/>
            <person name="Cutter A.D."/>
            <person name="Schartner C.M."/>
            <person name="Ralston E.J."/>
            <person name="Meyer B.J."/>
            <person name="Haag E.S."/>
        </authorList>
    </citation>
    <scope>NUCLEOTIDE SEQUENCE [LARGE SCALE GENOMIC DNA]</scope>
    <source>
        <strain evidence="4">JU1422</strain>
    </source>
</reference>
<keyword evidence="1" id="KW-1133">Transmembrane helix</keyword>
<dbReference type="Proteomes" id="UP000230233">
    <property type="component" value="Chromosome II"/>
</dbReference>
<dbReference type="EMBL" id="PDUG01000002">
    <property type="protein sequence ID" value="PIC46349.1"/>
    <property type="molecule type" value="Genomic_DNA"/>
</dbReference>
<keyword evidence="1" id="KW-0812">Transmembrane</keyword>
<dbReference type="SMART" id="SM00636">
    <property type="entry name" value="Glyco_18"/>
    <property type="match status" value="1"/>
</dbReference>
<dbReference type="PANTHER" id="PTHR46073:SF11">
    <property type="entry name" value="GH18 DOMAIN-CONTAINING PROTEIN"/>
    <property type="match status" value="1"/>
</dbReference>
<dbReference type="AlphaFoldDB" id="A0A2G5V3J9"/>
<evidence type="ECO:0000259" key="2">
    <source>
        <dbReference type="PROSITE" id="PS51910"/>
    </source>
</evidence>
<keyword evidence="4" id="KW-1185">Reference proteome</keyword>
<feature type="domain" description="GH18" evidence="2">
    <location>
        <begin position="72"/>
        <end position="418"/>
    </location>
</feature>
<dbReference type="PANTHER" id="PTHR46073">
    <property type="entry name" value="CHITINASE"/>
    <property type="match status" value="1"/>
</dbReference>
<dbReference type="STRING" id="1611254.A0A2G5V3J9"/>
<dbReference type="InterPro" id="IPR011583">
    <property type="entry name" value="Chitinase_II/V-like_cat"/>
</dbReference>
<accession>A0A2G5V3J9</accession>
<sequence length="429" mass="49813">MSMRTSENSERLLVPVNGQMAPQYQNSIYCEAATIIISVLSICAIVAFVLSALILYCVFPTEEVPESSTCKKRVVGYYTGWESMKIKREQLSKLTHVIFAYVEMSSNGTLKFRSKVSRRRFSDLRYKVKMNNSKTKIMFSIGGSENSNYFPEVVADSEKRRRFINSILDFLDVYQINGVDISWAWPKKEDKWNYVNFLKELRQELSTFEYILSIKVPPVNVGDWEMNYEMEEILDHVDFINAFTMDYYGAWGDEWGTPTGPSSPLYSGIGTRKTFNVDWTMKYYVCRTKRPEKFNIAIPFYGTLWRNVEDPINPDYEIWRNVELKDNKPEGKAYMSRLDMANDGWKVTPAYWDHVTNSSYIWDPNERTFLAFESDRSIEAKTNYVNEMGLGGVWIWAVDMDDERNSLLNTVISNGLCAKESDGTIKYKC</sequence>
<dbReference type="GO" id="GO:0008061">
    <property type="term" value="F:chitin binding"/>
    <property type="evidence" value="ECO:0007669"/>
    <property type="project" value="InterPro"/>
</dbReference>
<name>A0A2G5V3J9_9PELO</name>
<dbReference type="Pfam" id="PF00704">
    <property type="entry name" value="Glyco_hydro_18"/>
    <property type="match status" value="1"/>
</dbReference>